<evidence type="ECO:0000256" key="6">
    <source>
        <dbReference type="ARBA" id="ARBA00023136"/>
    </source>
</evidence>
<keyword evidence="5 7" id="KW-1133">Transmembrane helix</keyword>
<dbReference type="Gene3D" id="1.10.3720.10">
    <property type="entry name" value="MetI-like"/>
    <property type="match status" value="1"/>
</dbReference>
<protein>
    <submittedName>
        <fullName evidence="9">Sugar ABC transporter permease</fullName>
    </submittedName>
</protein>
<gene>
    <name evidence="9" type="ORF">H8702_06310</name>
</gene>
<feature type="transmembrane region" description="Helical" evidence="7">
    <location>
        <begin position="12"/>
        <end position="38"/>
    </location>
</feature>
<feature type="transmembrane region" description="Helical" evidence="7">
    <location>
        <begin position="261"/>
        <end position="282"/>
    </location>
</feature>
<dbReference type="AlphaFoldDB" id="A0A8J6TRG6"/>
<comment type="similarity">
    <text evidence="7">Belongs to the binding-protein-dependent transport system permease family.</text>
</comment>
<dbReference type="SUPFAM" id="SSF161098">
    <property type="entry name" value="MetI-like"/>
    <property type="match status" value="1"/>
</dbReference>
<comment type="subcellular location">
    <subcellularLocation>
        <location evidence="1 7">Cell membrane</location>
        <topology evidence="1 7">Multi-pass membrane protein</topology>
    </subcellularLocation>
</comment>
<feature type="transmembrane region" description="Helical" evidence="7">
    <location>
        <begin position="155"/>
        <end position="180"/>
    </location>
</feature>
<sequence length="291" mass="32213">MDYLRKKWYRSLIFVIPALAIYLIMVIAPICGSIYYSLCDWNGISTPNFIGFKNYISMFTNPDFGTVIKNTVISTVLALLIQPTVAIIFAFMIYRCANKAQKVYRVLVFLPAVVAAASISLMFTLMFNSEIGPINQILTNLGVQNPPNWLSDGKIVLYSVITPMIYQFIGYYVVILLAGMQSLPEDIFESASLDGANAVQVFLKIVVPTQAETIIMCCVLIIGGAMKAFEHSYIMTWGGPGVSSSFLGVYMYNTTFQGGKFGLGSAISIVIMVLAVTFAILLQKFGRKFEY</sequence>
<keyword evidence="2 7" id="KW-0813">Transport</keyword>
<evidence type="ECO:0000256" key="4">
    <source>
        <dbReference type="ARBA" id="ARBA00022692"/>
    </source>
</evidence>
<dbReference type="PANTHER" id="PTHR30193">
    <property type="entry name" value="ABC TRANSPORTER PERMEASE PROTEIN"/>
    <property type="match status" value="1"/>
</dbReference>
<comment type="caution">
    <text evidence="9">The sequence shown here is derived from an EMBL/GenBank/DDBJ whole genome shotgun (WGS) entry which is preliminary data.</text>
</comment>
<keyword evidence="3" id="KW-1003">Cell membrane</keyword>
<dbReference type="EMBL" id="JACRTL010000003">
    <property type="protein sequence ID" value="MBC8610736.1"/>
    <property type="molecule type" value="Genomic_DNA"/>
</dbReference>
<keyword evidence="6 7" id="KW-0472">Membrane</keyword>
<reference evidence="9" key="1">
    <citation type="submission" date="2020-08" db="EMBL/GenBank/DDBJ databases">
        <title>Genome public.</title>
        <authorList>
            <person name="Liu C."/>
            <person name="Sun Q."/>
        </authorList>
    </citation>
    <scope>NUCLEOTIDE SEQUENCE</scope>
    <source>
        <strain evidence="9">NSJ-15</strain>
    </source>
</reference>
<dbReference type="InterPro" id="IPR035906">
    <property type="entry name" value="MetI-like_sf"/>
</dbReference>
<evidence type="ECO:0000256" key="3">
    <source>
        <dbReference type="ARBA" id="ARBA00022475"/>
    </source>
</evidence>
<evidence type="ECO:0000256" key="1">
    <source>
        <dbReference type="ARBA" id="ARBA00004651"/>
    </source>
</evidence>
<evidence type="ECO:0000256" key="2">
    <source>
        <dbReference type="ARBA" id="ARBA00022448"/>
    </source>
</evidence>
<dbReference type="RefSeq" id="WP_187536433.1">
    <property type="nucleotide sequence ID" value="NZ_JACRTL010000003.1"/>
</dbReference>
<dbReference type="InterPro" id="IPR000515">
    <property type="entry name" value="MetI-like"/>
</dbReference>
<dbReference type="Pfam" id="PF00528">
    <property type="entry name" value="BPD_transp_1"/>
    <property type="match status" value="1"/>
</dbReference>
<evidence type="ECO:0000256" key="7">
    <source>
        <dbReference type="RuleBase" id="RU363032"/>
    </source>
</evidence>
<keyword evidence="10" id="KW-1185">Reference proteome</keyword>
<evidence type="ECO:0000259" key="8">
    <source>
        <dbReference type="PROSITE" id="PS50928"/>
    </source>
</evidence>
<feature type="transmembrane region" description="Helical" evidence="7">
    <location>
        <begin position="106"/>
        <end position="127"/>
    </location>
</feature>
<evidence type="ECO:0000256" key="5">
    <source>
        <dbReference type="ARBA" id="ARBA00022989"/>
    </source>
</evidence>
<dbReference type="PANTHER" id="PTHR30193:SF37">
    <property type="entry name" value="INNER MEMBRANE ABC TRANSPORTER PERMEASE PROTEIN YCJO"/>
    <property type="match status" value="1"/>
</dbReference>
<feature type="transmembrane region" description="Helical" evidence="7">
    <location>
        <begin position="72"/>
        <end position="94"/>
    </location>
</feature>
<dbReference type="GO" id="GO:0055085">
    <property type="term" value="P:transmembrane transport"/>
    <property type="evidence" value="ECO:0007669"/>
    <property type="project" value="InterPro"/>
</dbReference>
<keyword evidence="4 7" id="KW-0812">Transmembrane</keyword>
<feature type="domain" description="ABC transmembrane type-1" evidence="8">
    <location>
        <begin position="68"/>
        <end position="282"/>
    </location>
</feature>
<name>A0A8J6TRG6_9FIRM</name>
<evidence type="ECO:0000313" key="9">
    <source>
        <dbReference type="EMBL" id="MBC8610736.1"/>
    </source>
</evidence>
<feature type="transmembrane region" description="Helical" evidence="7">
    <location>
        <begin position="201"/>
        <end position="226"/>
    </location>
</feature>
<dbReference type="PROSITE" id="PS50928">
    <property type="entry name" value="ABC_TM1"/>
    <property type="match status" value="1"/>
</dbReference>
<proteinExistence type="inferred from homology"/>
<dbReference type="GO" id="GO:0005886">
    <property type="term" value="C:plasma membrane"/>
    <property type="evidence" value="ECO:0007669"/>
    <property type="project" value="UniProtKB-SubCell"/>
</dbReference>
<dbReference type="InterPro" id="IPR051393">
    <property type="entry name" value="ABC_transporter_permease"/>
</dbReference>
<organism evidence="9 10">
    <name type="scientific">Massiliimalia timonensis</name>
    <dbReference type="NCBI Taxonomy" id="1987501"/>
    <lineage>
        <taxon>Bacteria</taxon>
        <taxon>Bacillati</taxon>
        <taxon>Bacillota</taxon>
        <taxon>Clostridia</taxon>
        <taxon>Eubacteriales</taxon>
        <taxon>Oscillospiraceae</taxon>
        <taxon>Massiliimalia</taxon>
    </lineage>
</organism>
<accession>A0A8J6TRG6</accession>
<dbReference type="Proteomes" id="UP000632659">
    <property type="component" value="Unassembled WGS sequence"/>
</dbReference>
<evidence type="ECO:0000313" key="10">
    <source>
        <dbReference type="Proteomes" id="UP000632659"/>
    </source>
</evidence>
<dbReference type="CDD" id="cd06261">
    <property type="entry name" value="TM_PBP2"/>
    <property type="match status" value="1"/>
</dbReference>